<dbReference type="GO" id="GO:0004713">
    <property type="term" value="F:protein tyrosine kinase activity"/>
    <property type="evidence" value="ECO:0007669"/>
    <property type="project" value="UniProtKB-KW"/>
</dbReference>
<evidence type="ECO:0000256" key="14">
    <source>
        <dbReference type="ARBA" id="ARBA00047899"/>
    </source>
</evidence>
<accession>A0A7R9J1D9</accession>
<evidence type="ECO:0000256" key="17">
    <source>
        <dbReference type="PROSITE-ProRule" id="PRU10141"/>
    </source>
</evidence>
<dbReference type="InterPro" id="IPR050198">
    <property type="entry name" value="Non-receptor_tyrosine_kinases"/>
</dbReference>
<dbReference type="PRINTS" id="PR00109">
    <property type="entry name" value="TYRKINASE"/>
</dbReference>
<reference evidence="22" key="1">
    <citation type="submission" date="2020-11" db="EMBL/GenBank/DDBJ databases">
        <authorList>
            <person name="Tran Van P."/>
        </authorList>
    </citation>
    <scope>NUCLEOTIDE SEQUENCE</scope>
</reference>
<dbReference type="PROSITE" id="PS00107">
    <property type="entry name" value="PROTEIN_KINASE_ATP"/>
    <property type="match status" value="1"/>
</dbReference>
<evidence type="ECO:0000256" key="12">
    <source>
        <dbReference type="ARBA" id="ARBA00023137"/>
    </source>
</evidence>
<evidence type="ECO:0000259" key="19">
    <source>
        <dbReference type="PROSITE" id="PS50002"/>
    </source>
</evidence>
<dbReference type="GO" id="GO:0005524">
    <property type="term" value="F:ATP binding"/>
    <property type="evidence" value="ECO:0007669"/>
    <property type="project" value="UniProtKB-UniRule"/>
</dbReference>
<keyword evidence="3 16" id="KW-0728">SH3 domain</keyword>
<comment type="similarity">
    <text evidence="15">Belongs to the protein kinase superfamily. Tyr protein kinase family.</text>
</comment>
<name>A0A7R9J1D9_TIMCA</name>
<proteinExistence type="inferred from homology"/>
<feature type="region of interest" description="Disordered" evidence="18">
    <location>
        <begin position="1181"/>
        <end position="1254"/>
    </location>
</feature>
<organism evidence="22">
    <name type="scientific">Timema californicum</name>
    <name type="common">California timema</name>
    <name type="synonym">Walking stick</name>
    <dbReference type="NCBI Taxonomy" id="61474"/>
    <lineage>
        <taxon>Eukaryota</taxon>
        <taxon>Metazoa</taxon>
        <taxon>Ecdysozoa</taxon>
        <taxon>Arthropoda</taxon>
        <taxon>Hexapoda</taxon>
        <taxon>Insecta</taxon>
        <taxon>Pterygota</taxon>
        <taxon>Neoptera</taxon>
        <taxon>Polyneoptera</taxon>
        <taxon>Phasmatodea</taxon>
        <taxon>Timematodea</taxon>
        <taxon>Timematoidea</taxon>
        <taxon>Timematidae</taxon>
        <taxon>Timema</taxon>
    </lineage>
</organism>
<dbReference type="SUPFAM" id="SSF46934">
    <property type="entry name" value="UBA-like"/>
    <property type="match status" value="1"/>
</dbReference>
<dbReference type="CDD" id="cd05040">
    <property type="entry name" value="PTKc_Ack_like"/>
    <property type="match status" value="1"/>
</dbReference>
<dbReference type="CDD" id="cd09539">
    <property type="entry name" value="SAM_TNK-like"/>
    <property type="match status" value="1"/>
</dbReference>
<dbReference type="PROSITE" id="PS50030">
    <property type="entry name" value="UBA"/>
    <property type="match status" value="1"/>
</dbReference>
<dbReference type="InterPro" id="IPR036028">
    <property type="entry name" value="SH3-like_dom_sf"/>
</dbReference>
<dbReference type="SMART" id="SM00219">
    <property type="entry name" value="TyrKc"/>
    <property type="match status" value="1"/>
</dbReference>
<dbReference type="Gene3D" id="1.10.510.10">
    <property type="entry name" value="Transferase(Phosphotransferase) domain 1"/>
    <property type="match status" value="1"/>
</dbReference>
<evidence type="ECO:0000256" key="8">
    <source>
        <dbReference type="ARBA" id="ARBA00022741"/>
    </source>
</evidence>
<dbReference type="Gene3D" id="1.10.8.10">
    <property type="entry name" value="DNA helicase RuvA subunit, C-terminal domain"/>
    <property type="match status" value="1"/>
</dbReference>
<dbReference type="PANTHER" id="PTHR24418">
    <property type="entry name" value="TYROSINE-PROTEIN KINASE"/>
    <property type="match status" value="1"/>
</dbReference>
<dbReference type="FunFam" id="3.30.200.20:FF:000107">
    <property type="entry name" value="Putative activated CDC42 kinase 1"/>
    <property type="match status" value="1"/>
</dbReference>
<evidence type="ECO:0000256" key="2">
    <source>
        <dbReference type="ARBA" id="ARBA00004132"/>
    </source>
</evidence>
<evidence type="ECO:0000256" key="6">
    <source>
        <dbReference type="ARBA" id="ARBA00022679"/>
    </source>
</evidence>
<protein>
    <submittedName>
        <fullName evidence="22">(California timema) hypothetical protein</fullName>
    </submittedName>
</protein>
<dbReference type="GO" id="GO:0030136">
    <property type="term" value="C:clathrin-coated vesicle"/>
    <property type="evidence" value="ECO:0007669"/>
    <property type="project" value="UniProtKB-SubCell"/>
</dbReference>
<evidence type="ECO:0000256" key="9">
    <source>
        <dbReference type="ARBA" id="ARBA00022777"/>
    </source>
</evidence>
<keyword evidence="8 17" id="KW-0547">Nucleotide-binding</keyword>
<feature type="compositionally biased region" description="Polar residues" evidence="18">
    <location>
        <begin position="643"/>
        <end position="684"/>
    </location>
</feature>
<keyword evidence="9" id="KW-0418">Kinase</keyword>
<dbReference type="InterPro" id="IPR008266">
    <property type="entry name" value="Tyr_kinase_AS"/>
</dbReference>
<dbReference type="Pfam" id="PF07714">
    <property type="entry name" value="PK_Tyr_Ser-Thr"/>
    <property type="match status" value="1"/>
</dbReference>
<dbReference type="PROSITE" id="PS50011">
    <property type="entry name" value="PROTEIN_KINASE_DOM"/>
    <property type="match status" value="1"/>
</dbReference>
<evidence type="ECO:0000256" key="16">
    <source>
        <dbReference type="PROSITE-ProRule" id="PRU00192"/>
    </source>
</evidence>
<feature type="compositionally biased region" description="Polar residues" evidence="18">
    <location>
        <begin position="1184"/>
        <end position="1195"/>
    </location>
</feature>
<dbReference type="InterPro" id="IPR001245">
    <property type="entry name" value="Ser-Thr/Tyr_kinase_cat_dom"/>
</dbReference>
<evidence type="ECO:0000256" key="7">
    <source>
        <dbReference type="ARBA" id="ARBA00022723"/>
    </source>
</evidence>
<feature type="domain" description="UBA" evidence="21">
    <location>
        <begin position="1342"/>
        <end position="1384"/>
    </location>
</feature>
<dbReference type="Gene3D" id="3.30.200.20">
    <property type="entry name" value="Phosphorylase Kinase, domain 1"/>
    <property type="match status" value="1"/>
</dbReference>
<dbReference type="FunFam" id="1.10.510.10:FF:000080">
    <property type="entry name" value="Putative activated CDC42 kinase 1"/>
    <property type="match status" value="1"/>
</dbReference>
<gene>
    <name evidence="22" type="ORF">TCMB3V08_LOCUS3537</name>
</gene>
<dbReference type="SMART" id="SM00326">
    <property type="entry name" value="SH3"/>
    <property type="match status" value="1"/>
</dbReference>
<dbReference type="InterPro" id="IPR055175">
    <property type="entry name" value="ACK/TNK-like_SAM"/>
</dbReference>
<feature type="compositionally biased region" description="Polar residues" evidence="18">
    <location>
        <begin position="1235"/>
        <end position="1250"/>
    </location>
</feature>
<feature type="binding site" evidence="17">
    <location>
        <position position="260"/>
    </location>
    <ligand>
        <name>ATP</name>
        <dbReference type="ChEBI" id="CHEBI:30616"/>
    </ligand>
</feature>
<feature type="compositionally biased region" description="Polar residues" evidence="18">
    <location>
        <begin position="1207"/>
        <end position="1220"/>
    </location>
</feature>
<evidence type="ECO:0000256" key="11">
    <source>
        <dbReference type="ARBA" id="ARBA00022842"/>
    </source>
</evidence>
<keyword evidence="7" id="KW-0479">Metal-binding</keyword>
<feature type="region of interest" description="Disordered" evidence="18">
    <location>
        <begin position="896"/>
        <end position="919"/>
    </location>
</feature>
<keyword evidence="5" id="KW-0723">Serine/threonine-protein kinase</keyword>
<comment type="cofactor">
    <cofactor evidence="1">
        <name>Mg(2+)</name>
        <dbReference type="ChEBI" id="CHEBI:18420"/>
    </cofactor>
</comment>
<feature type="domain" description="SH3" evidence="19">
    <location>
        <begin position="490"/>
        <end position="550"/>
    </location>
</feature>
<evidence type="ECO:0000256" key="15">
    <source>
        <dbReference type="ARBA" id="ARBA00060742"/>
    </source>
</evidence>
<comment type="subcellular location">
    <subcellularLocation>
        <location evidence="2">Cytoplasmic vesicle</location>
        <location evidence="2">Clathrin-coated vesicle</location>
    </subcellularLocation>
</comment>
<comment type="catalytic activity">
    <reaction evidence="14">
        <text>L-threonyl-[protein] + ATP = O-phospho-L-threonyl-[protein] + ADP + H(+)</text>
        <dbReference type="Rhea" id="RHEA:46608"/>
        <dbReference type="Rhea" id="RHEA-COMP:11060"/>
        <dbReference type="Rhea" id="RHEA-COMP:11605"/>
        <dbReference type="ChEBI" id="CHEBI:15378"/>
        <dbReference type="ChEBI" id="CHEBI:30013"/>
        <dbReference type="ChEBI" id="CHEBI:30616"/>
        <dbReference type="ChEBI" id="CHEBI:61977"/>
        <dbReference type="ChEBI" id="CHEBI:456216"/>
        <dbReference type="EC" id="2.7.11.1"/>
    </reaction>
</comment>
<dbReference type="CDD" id="cd14328">
    <property type="entry name" value="UBA_TNK1"/>
    <property type="match status" value="1"/>
</dbReference>
<evidence type="ECO:0000313" key="22">
    <source>
        <dbReference type="EMBL" id="CAD7570849.1"/>
    </source>
</evidence>
<dbReference type="InterPro" id="IPR001452">
    <property type="entry name" value="SH3_domain"/>
</dbReference>
<evidence type="ECO:0000256" key="10">
    <source>
        <dbReference type="ARBA" id="ARBA00022840"/>
    </source>
</evidence>
<evidence type="ECO:0000256" key="3">
    <source>
        <dbReference type="ARBA" id="ARBA00022443"/>
    </source>
</evidence>
<dbReference type="SUPFAM" id="SSF56112">
    <property type="entry name" value="Protein kinase-like (PK-like)"/>
    <property type="match status" value="1"/>
</dbReference>
<dbReference type="InterPro" id="IPR015940">
    <property type="entry name" value="UBA"/>
</dbReference>
<dbReference type="InterPro" id="IPR020635">
    <property type="entry name" value="Tyr_kinase_cat_dom"/>
</dbReference>
<keyword evidence="6" id="KW-0808">Transferase</keyword>
<feature type="region of interest" description="Disordered" evidence="18">
    <location>
        <begin position="642"/>
        <end position="684"/>
    </location>
</feature>
<keyword evidence="11" id="KW-0460">Magnesium</keyword>
<dbReference type="InterPro" id="IPR011009">
    <property type="entry name" value="Kinase-like_dom_sf"/>
</dbReference>
<evidence type="ECO:0000259" key="20">
    <source>
        <dbReference type="PROSITE" id="PS50011"/>
    </source>
</evidence>
<dbReference type="InterPro" id="IPR049587">
    <property type="entry name" value="TNK-like_SAM"/>
</dbReference>
<dbReference type="InterPro" id="IPR015116">
    <property type="entry name" value="Cdc42-bd-like"/>
</dbReference>
<dbReference type="Pfam" id="PF09027">
    <property type="entry name" value="GTPase_binding"/>
    <property type="match status" value="1"/>
</dbReference>
<dbReference type="InterPro" id="IPR009060">
    <property type="entry name" value="UBA-like_sf"/>
</dbReference>
<keyword evidence="4" id="KW-0963">Cytoplasm</keyword>
<feature type="compositionally biased region" description="Low complexity" evidence="18">
    <location>
        <begin position="1286"/>
        <end position="1296"/>
    </location>
</feature>
<dbReference type="PROSITE" id="PS00109">
    <property type="entry name" value="PROTEIN_KINASE_TYR"/>
    <property type="match status" value="1"/>
</dbReference>
<evidence type="ECO:0000256" key="4">
    <source>
        <dbReference type="ARBA" id="ARBA00022490"/>
    </source>
</evidence>
<keyword evidence="13" id="KW-0968">Cytoplasmic vesicle</keyword>
<dbReference type="GO" id="GO:0004674">
    <property type="term" value="F:protein serine/threonine kinase activity"/>
    <property type="evidence" value="ECO:0007669"/>
    <property type="project" value="UniProtKB-KW"/>
</dbReference>
<evidence type="ECO:0000256" key="5">
    <source>
        <dbReference type="ARBA" id="ARBA00022527"/>
    </source>
</evidence>
<dbReference type="EMBL" id="OE180232">
    <property type="protein sequence ID" value="CAD7570849.1"/>
    <property type="molecule type" value="Genomic_DNA"/>
</dbReference>
<evidence type="ECO:0000256" key="13">
    <source>
        <dbReference type="ARBA" id="ARBA00023329"/>
    </source>
</evidence>
<dbReference type="SMART" id="SM00165">
    <property type="entry name" value="UBA"/>
    <property type="match status" value="1"/>
</dbReference>
<sequence>MRRMSCHPLPMMPCAIRKLSDCFHLGAGSSDIVGFLDKRELVPPPDWIIVSLTKAPNIHSHPTKLFVVCTLHLGVHRVHEKVEEGWHDHVMRMEKEGISRMMREMKYIAETKMAADEGGIEWLYELLQDVQLEQFFTRIRDDLQVTRLGHFDYVQAEDLEKIGMGKPGIRRLLEAVKKRKAQMWKKSILTRLIPVGTTSKQNANASKKSSTADSLSAGLTCLIQEKDISLSVKLGDGSFGVVRRGEWTTPSGRSQPVAVKVLKQDALSLPGVFEDFIKEVQAMHQLDHPNLIRLFGVVLTQPMMMITELAPLGSLLDYLRKQCQHSPITTLWDYALQVATGMAYLESKRFIHRDLACRNVLLAAADKVKIGDFGLMRALPQQEDCYIMTEHKKVPFPWCAPESLKSRQFSHASDTWMFGVTLWEMFTFGEDPWMGLNGTQILRKVDREGERLSQPEASPSEMYQLMLQCWAKVPSDRPTFEALRTFLSRTFPPIMKALHKFEEADKMTIEQGDNIIIIDGRAELYWWVGQNQRTFHIGQFPRCLVDPMRKKVVEDISKPLQNSFIHTGEAIHHTFGSYKALSITILTAKVMVHHMVNLGVAQAFIDDVYLRNPMEPPDILGIAQQEAGAEGPKLPDRKKKLLQQGSKSRNANKFTYSKLTNEAGNKTKNKKQGTLETESSNLSLRMNGEMRTSSEGVLIDLDGQNDSPVQLRISSAVSPLQRNTAHTASILDEPIDGAEDDASSWGEADCSGHTYANCSYSRYGNGEIPPSNMGDSSRRLSSPDPFDTSRVFGPNRYYSHVTPELVSLKSRSNPTEARNLESVNEGSSMYLNIDQEQYSEIPDIVPHGNTIPSRREWPENVKVNHSELMLFSPPPLPDTWPRDSLFNRSNSVCLPVSGPNRSFPSSSSSQKPLANKEDESPVKLLDLKFISELEKHLGQKEASANLMNTPSNSFMLSAHPNNVSAGQVVPSSQNGSVPAIPMLRPPPQSNKLTHKNSPSAKYSDTLTSTSGALLPVGNQMQLPSTWGSKVQNTWYSKSVNLRQYDTVGGRPVRSQSVCLPNSLMQQQNTTMPSTTETVNSNYGSLQRDLNLSSNQNLRGPYGTLLTSSQPDNININPALTTPVNSLPFPSLSHEKDLVKEMSMLNFNKMWNETTTSKPVESAHKSLANENMSLVACPSIPMASHSGQSVRSPQQLERQEMKKAQLAGTLSPSGRNSSFGASSGPLPPLEPPWFSQGLSPNVSGTDTSSMHSGIKNIPGGNLASLSCSPSATDKRAAASQFHQPVGSSLSASPPLNSSSEKLVMSLNREFSSGKVCGLLREVGDAREEESLAALQATGWDVAAAAKNIKLDRLLRLGLASRHQCEVALQKCDWNVELAASSLLDGMKS</sequence>
<evidence type="ECO:0000259" key="21">
    <source>
        <dbReference type="PROSITE" id="PS50030"/>
    </source>
</evidence>
<keyword evidence="12" id="KW-0829">Tyrosine-protein kinase</keyword>
<evidence type="ECO:0000256" key="1">
    <source>
        <dbReference type="ARBA" id="ARBA00001946"/>
    </source>
</evidence>
<evidence type="ECO:0000256" key="18">
    <source>
        <dbReference type="SAM" id="MobiDB-lite"/>
    </source>
</evidence>
<dbReference type="InterPro" id="IPR000719">
    <property type="entry name" value="Prot_kinase_dom"/>
</dbReference>
<dbReference type="InterPro" id="IPR017441">
    <property type="entry name" value="Protein_kinase_ATP_BS"/>
</dbReference>
<feature type="region of interest" description="Disordered" evidence="18">
    <location>
        <begin position="1273"/>
        <end position="1296"/>
    </location>
</feature>
<feature type="region of interest" description="Disordered" evidence="18">
    <location>
        <begin position="986"/>
        <end position="1006"/>
    </location>
</feature>
<dbReference type="Pfam" id="PF22931">
    <property type="entry name" value="SAM_TNK"/>
    <property type="match status" value="1"/>
</dbReference>
<dbReference type="GO" id="GO:0046872">
    <property type="term" value="F:metal ion binding"/>
    <property type="evidence" value="ECO:0007669"/>
    <property type="project" value="UniProtKB-KW"/>
</dbReference>
<dbReference type="SUPFAM" id="SSF50044">
    <property type="entry name" value="SH3-domain"/>
    <property type="match status" value="1"/>
</dbReference>
<feature type="domain" description="Protein kinase" evidence="20">
    <location>
        <begin position="228"/>
        <end position="487"/>
    </location>
</feature>
<keyword evidence="10 17" id="KW-0067">ATP-binding</keyword>
<dbReference type="GO" id="GO:0002009">
    <property type="term" value="P:morphogenesis of an epithelium"/>
    <property type="evidence" value="ECO:0007669"/>
    <property type="project" value="UniProtKB-ARBA"/>
</dbReference>
<dbReference type="PROSITE" id="PS50002">
    <property type="entry name" value="SH3"/>
    <property type="match status" value="1"/>
</dbReference>
<feature type="compositionally biased region" description="Polar residues" evidence="18">
    <location>
        <begin position="989"/>
        <end position="1006"/>
    </location>
</feature>